<evidence type="ECO:0000256" key="4">
    <source>
        <dbReference type="SAM" id="Coils"/>
    </source>
</evidence>
<evidence type="ECO:0000256" key="3">
    <source>
        <dbReference type="PROSITE-ProRule" id="PRU00339"/>
    </source>
</evidence>
<keyword evidence="4" id="KW-0175">Coiled coil</keyword>
<proteinExistence type="predicted"/>
<dbReference type="EMBL" id="SUVG01000001">
    <property type="protein sequence ID" value="MBE6420563.1"/>
    <property type="molecule type" value="Genomic_DNA"/>
</dbReference>
<evidence type="ECO:0000256" key="5">
    <source>
        <dbReference type="SAM" id="SignalP"/>
    </source>
</evidence>
<dbReference type="InterPro" id="IPR028061">
    <property type="entry name" value="Fis1_TPR_C"/>
</dbReference>
<feature type="chain" id="PRO_5037288086" description="Tetratricopeptide repeat protein" evidence="5">
    <location>
        <begin position="21"/>
        <end position="479"/>
    </location>
</feature>
<dbReference type="PROSITE" id="PS50005">
    <property type="entry name" value="TPR"/>
    <property type="match status" value="1"/>
</dbReference>
<evidence type="ECO:0000313" key="7">
    <source>
        <dbReference type="Proteomes" id="UP000725649"/>
    </source>
</evidence>
<dbReference type="PANTHER" id="PTHR44943:SF8">
    <property type="entry name" value="TPR REPEAT-CONTAINING PROTEIN MJ0263"/>
    <property type="match status" value="1"/>
</dbReference>
<sequence length="479" mass="53788">MKRYFTLVLVCMLAAVSVRAAATFRKEVPVRQHGKMEGMLLDLGKISMGTLNDVEEKKQYLSTVQLEKQRIQNYTLRMVYENAYQLYKLGDYQRAQEMAQTILSIDPNFKQAQTLAQQAQHMGTYGTISESQVVEAKFQETIRLYDSGRLVEANDKLNEILTIQPGNSKAQAWKRKIDYDIAKEYSRRGEVAYKDGDYQKALDAWYNALLMRKDDPDLVAKISETENKLRKQEVESSMKQALEFYNKGQYVEAYAVFERITKIQPGDARVQKYMSQLKNEIAAGYYNAGNRSYNANRFDQAISYWTNAKKWGADSSSMDGLIKRARNAKENRLRVKKEEAERAQEAAKQAEEKAKEAEAAAEKAAEEAELEPIETLTVEGNVPGMVGSTVIPGAIPGSTTGTVAGGLETNETLPTLGGTMTRVSAEASAASRAKYIEGLDAFNQDDYERARQAWIVAKQLDPGNTDADLGLRKVEELMK</sequence>
<dbReference type="AlphaFoldDB" id="A0A928DML4"/>
<dbReference type="SMART" id="SM00028">
    <property type="entry name" value="TPR"/>
    <property type="match status" value="5"/>
</dbReference>
<dbReference type="PANTHER" id="PTHR44943">
    <property type="entry name" value="CELLULOSE SYNTHASE OPERON PROTEIN C"/>
    <property type="match status" value="1"/>
</dbReference>
<dbReference type="Gene3D" id="1.25.40.10">
    <property type="entry name" value="Tetratricopeptide repeat domain"/>
    <property type="match status" value="3"/>
</dbReference>
<keyword evidence="5" id="KW-0732">Signal</keyword>
<name>A0A928DML4_9BACT</name>
<dbReference type="SUPFAM" id="SSF48452">
    <property type="entry name" value="TPR-like"/>
    <property type="match status" value="1"/>
</dbReference>
<evidence type="ECO:0008006" key="8">
    <source>
        <dbReference type="Google" id="ProtNLM"/>
    </source>
</evidence>
<accession>A0A928DML4</accession>
<evidence type="ECO:0000313" key="6">
    <source>
        <dbReference type="EMBL" id="MBE6420563.1"/>
    </source>
</evidence>
<feature type="repeat" description="TPR" evidence="3">
    <location>
        <begin position="182"/>
        <end position="215"/>
    </location>
</feature>
<feature type="signal peptide" evidence="5">
    <location>
        <begin position="1"/>
        <end position="20"/>
    </location>
</feature>
<dbReference type="InterPro" id="IPR051685">
    <property type="entry name" value="Ycf3/AcsC/BcsC/TPR_MFPF"/>
</dbReference>
<dbReference type="Pfam" id="PF14853">
    <property type="entry name" value="Fis1_TPR_C"/>
    <property type="match status" value="1"/>
</dbReference>
<dbReference type="InterPro" id="IPR019734">
    <property type="entry name" value="TPR_rpt"/>
</dbReference>
<organism evidence="6 7">
    <name type="scientific">Candidatus Avelusimicrobium gallicola</name>
    <dbReference type="NCBI Taxonomy" id="2562704"/>
    <lineage>
        <taxon>Bacteria</taxon>
        <taxon>Pseudomonadati</taxon>
        <taxon>Elusimicrobiota</taxon>
        <taxon>Elusimicrobia</taxon>
        <taxon>Elusimicrobiales</taxon>
        <taxon>Elusimicrobiaceae</taxon>
        <taxon>Candidatus Avelusimicrobium</taxon>
    </lineage>
</organism>
<feature type="coiled-coil region" evidence="4">
    <location>
        <begin position="318"/>
        <end position="371"/>
    </location>
</feature>
<protein>
    <recommendedName>
        <fullName evidence="8">Tetratricopeptide repeat protein</fullName>
    </recommendedName>
</protein>
<reference evidence="6" key="1">
    <citation type="submission" date="2019-04" db="EMBL/GenBank/DDBJ databases">
        <title>Evolution of Biomass-Degrading Anaerobic Consortia Revealed by Metagenomics.</title>
        <authorList>
            <person name="Peng X."/>
        </authorList>
    </citation>
    <scope>NUCLEOTIDE SEQUENCE</scope>
    <source>
        <strain evidence="6">SIG66</strain>
    </source>
</reference>
<keyword evidence="1" id="KW-0677">Repeat</keyword>
<evidence type="ECO:0000256" key="1">
    <source>
        <dbReference type="ARBA" id="ARBA00022737"/>
    </source>
</evidence>
<dbReference type="Proteomes" id="UP000725649">
    <property type="component" value="Unassembled WGS sequence"/>
</dbReference>
<dbReference type="SUPFAM" id="SSF81901">
    <property type="entry name" value="HCP-like"/>
    <property type="match status" value="1"/>
</dbReference>
<gene>
    <name evidence="6" type="ORF">E7027_00200</name>
</gene>
<keyword evidence="2 3" id="KW-0802">TPR repeat</keyword>
<comment type="caution">
    <text evidence="6">The sequence shown here is derived from an EMBL/GenBank/DDBJ whole genome shotgun (WGS) entry which is preliminary data.</text>
</comment>
<evidence type="ECO:0000256" key="2">
    <source>
        <dbReference type="ARBA" id="ARBA00022803"/>
    </source>
</evidence>
<dbReference type="InterPro" id="IPR011990">
    <property type="entry name" value="TPR-like_helical_dom_sf"/>
</dbReference>